<accession>A0A7X2IZL8</accession>
<organism evidence="1 2">
    <name type="scientific">Metabacillus lacus</name>
    <dbReference type="NCBI Taxonomy" id="1983721"/>
    <lineage>
        <taxon>Bacteria</taxon>
        <taxon>Bacillati</taxon>
        <taxon>Bacillota</taxon>
        <taxon>Bacilli</taxon>
        <taxon>Bacillales</taxon>
        <taxon>Bacillaceae</taxon>
        <taxon>Metabacillus</taxon>
    </lineage>
</organism>
<dbReference type="AlphaFoldDB" id="A0A7X2IZL8"/>
<sequence>MSANDYVKYITQQVVRYLDTPKEERSVKKARKKNEEPPLLNKWFGVLPFAFSLLLKKRNKK</sequence>
<proteinExistence type="predicted"/>
<name>A0A7X2IZL8_9BACI</name>
<dbReference type="OrthoDB" id="2691835at2"/>
<keyword evidence="2" id="KW-1185">Reference proteome</keyword>
<dbReference type="EMBL" id="WKKI01000018">
    <property type="protein sequence ID" value="MRX72610.1"/>
    <property type="molecule type" value="Genomic_DNA"/>
</dbReference>
<reference evidence="1 2" key="1">
    <citation type="submission" date="2019-11" db="EMBL/GenBank/DDBJ databases">
        <title>Bacillus lacus genome.</title>
        <authorList>
            <person name="Allen C.J."/>
            <person name="Newman J.D."/>
        </authorList>
    </citation>
    <scope>NUCLEOTIDE SEQUENCE [LARGE SCALE GENOMIC DNA]</scope>
    <source>
        <strain evidence="1 2">KCTC 33946</strain>
    </source>
</reference>
<evidence type="ECO:0000313" key="2">
    <source>
        <dbReference type="Proteomes" id="UP000448867"/>
    </source>
</evidence>
<comment type="caution">
    <text evidence="1">The sequence shown here is derived from an EMBL/GenBank/DDBJ whole genome shotgun (WGS) entry which is preliminary data.</text>
</comment>
<protein>
    <submittedName>
        <fullName evidence="1">YqzE family protein</fullName>
    </submittedName>
</protein>
<dbReference type="Pfam" id="PF14038">
    <property type="entry name" value="YqzE"/>
    <property type="match status" value="1"/>
</dbReference>
<evidence type="ECO:0000313" key="1">
    <source>
        <dbReference type="EMBL" id="MRX72610.1"/>
    </source>
</evidence>
<dbReference type="InterPro" id="IPR025622">
    <property type="entry name" value="YqzE"/>
</dbReference>
<dbReference type="Proteomes" id="UP000448867">
    <property type="component" value="Unassembled WGS sequence"/>
</dbReference>
<gene>
    <name evidence="1" type="ORF">GJU40_10670</name>
</gene>